<dbReference type="PROSITE" id="PS51318">
    <property type="entry name" value="TAT"/>
    <property type="match status" value="1"/>
</dbReference>
<dbReference type="Proteomes" id="UP000645257">
    <property type="component" value="Unassembled WGS sequence"/>
</dbReference>
<comment type="catalytic activity">
    <reaction evidence="1 6">
        <text>a beta-lactam + H2O = a substituted beta-amino acid</text>
        <dbReference type="Rhea" id="RHEA:20401"/>
        <dbReference type="ChEBI" id="CHEBI:15377"/>
        <dbReference type="ChEBI" id="CHEBI:35627"/>
        <dbReference type="ChEBI" id="CHEBI:140347"/>
        <dbReference type="EC" id="3.5.2.6"/>
    </reaction>
</comment>
<keyword evidence="4 6" id="KW-0378">Hydrolase</keyword>
<accession>A0A918UBD5</accession>
<dbReference type="EC" id="3.5.2.6" evidence="3 6"/>
<dbReference type="SUPFAM" id="SSF56601">
    <property type="entry name" value="beta-lactamase/transpeptidase-like"/>
    <property type="match status" value="1"/>
</dbReference>
<name>A0A918UBD5_9NEIS</name>
<evidence type="ECO:0000259" key="8">
    <source>
        <dbReference type="Pfam" id="PF13354"/>
    </source>
</evidence>
<dbReference type="InterPro" id="IPR023650">
    <property type="entry name" value="Beta-lactam_class-A_AS"/>
</dbReference>
<dbReference type="EMBL" id="BMYX01000017">
    <property type="protein sequence ID" value="GGY22317.1"/>
    <property type="molecule type" value="Genomic_DNA"/>
</dbReference>
<keyword evidence="10" id="KW-1185">Reference proteome</keyword>
<reference evidence="9" key="1">
    <citation type="journal article" date="2014" name="Int. J. Syst. Evol. Microbiol.">
        <title>Complete genome sequence of Corynebacterium casei LMG S-19264T (=DSM 44701T), isolated from a smear-ripened cheese.</title>
        <authorList>
            <consortium name="US DOE Joint Genome Institute (JGI-PGF)"/>
            <person name="Walter F."/>
            <person name="Albersmeier A."/>
            <person name="Kalinowski J."/>
            <person name="Ruckert C."/>
        </authorList>
    </citation>
    <scope>NUCLEOTIDE SEQUENCE</scope>
    <source>
        <strain evidence="9">KCTC 32182</strain>
    </source>
</reference>
<evidence type="ECO:0000313" key="10">
    <source>
        <dbReference type="Proteomes" id="UP000645257"/>
    </source>
</evidence>
<evidence type="ECO:0000256" key="5">
    <source>
        <dbReference type="ARBA" id="ARBA00023251"/>
    </source>
</evidence>
<dbReference type="PROSITE" id="PS00146">
    <property type="entry name" value="BETA_LACTAMASE_A"/>
    <property type="match status" value="1"/>
</dbReference>
<evidence type="ECO:0000256" key="2">
    <source>
        <dbReference type="ARBA" id="ARBA00009009"/>
    </source>
</evidence>
<evidence type="ECO:0000313" key="9">
    <source>
        <dbReference type="EMBL" id="GGY22317.1"/>
    </source>
</evidence>
<feature type="chain" id="PRO_5037781407" description="Beta-lactamase" evidence="7">
    <location>
        <begin position="29"/>
        <end position="299"/>
    </location>
</feature>
<dbReference type="GO" id="GO:0046677">
    <property type="term" value="P:response to antibiotic"/>
    <property type="evidence" value="ECO:0007669"/>
    <property type="project" value="UniProtKB-UniRule"/>
</dbReference>
<dbReference type="InterPro" id="IPR045155">
    <property type="entry name" value="Beta-lactam_cat"/>
</dbReference>
<keyword evidence="5 6" id="KW-0046">Antibiotic resistance</keyword>
<dbReference type="PRINTS" id="PR00118">
    <property type="entry name" value="BLACTAMASEA"/>
</dbReference>
<keyword evidence="7" id="KW-0732">Signal</keyword>
<sequence length="299" mass="31929">MNSNLSRRQLLRAIAVSPLIAAGGTLFASPGGETAQLGLAHLEKEAGGRLGVMAIDTGSGAVIAYRARERFPMCSTFKAMLAAALLARSASEPGLLDRQIELRSNDLAPHSPVTQNHLGEKMRIDALLEAMLGQGDNTATNLIMKHLGGTAAVTAYARSLDDTAFHLDRWEPEMNSAIPGDERDTTTPEAMAISMRKLLLGDALGNVQRGRLRDSMQASTTGGARIRAGVPPTWRVADRTGSGYYGTTNAIGVAWPPVRAPIVMAIYFTQPQKAAPWRNDIVASAARLVAETFGERPSR</sequence>
<dbReference type="PANTHER" id="PTHR35333">
    <property type="entry name" value="BETA-LACTAMASE"/>
    <property type="match status" value="1"/>
</dbReference>
<dbReference type="InterPro" id="IPR000871">
    <property type="entry name" value="Beta-lactam_class-A"/>
</dbReference>
<evidence type="ECO:0000256" key="3">
    <source>
        <dbReference type="ARBA" id="ARBA00012865"/>
    </source>
</evidence>
<proteinExistence type="inferred from homology"/>
<dbReference type="NCBIfam" id="NF033103">
    <property type="entry name" value="bla_class_A"/>
    <property type="match status" value="1"/>
</dbReference>
<comment type="similarity">
    <text evidence="2 6">Belongs to the class-A beta-lactamase family.</text>
</comment>
<dbReference type="Gene3D" id="3.40.710.10">
    <property type="entry name" value="DD-peptidase/beta-lactamase superfamily"/>
    <property type="match status" value="1"/>
</dbReference>
<dbReference type="InterPro" id="IPR006311">
    <property type="entry name" value="TAT_signal"/>
</dbReference>
<feature type="signal peptide" evidence="7">
    <location>
        <begin position="1"/>
        <end position="28"/>
    </location>
</feature>
<organism evidence="9 10">
    <name type="scientific">Paludibacterium paludis</name>
    <dbReference type="NCBI Taxonomy" id="1225769"/>
    <lineage>
        <taxon>Bacteria</taxon>
        <taxon>Pseudomonadati</taxon>
        <taxon>Pseudomonadota</taxon>
        <taxon>Betaproteobacteria</taxon>
        <taxon>Neisseriales</taxon>
        <taxon>Chromobacteriaceae</taxon>
        <taxon>Paludibacterium</taxon>
    </lineage>
</organism>
<dbReference type="RefSeq" id="WP_189535294.1">
    <property type="nucleotide sequence ID" value="NZ_BMYX01000017.1"/>
</dbReference>
<protein>
    <recommendedName>
        <fullName evidence="3 6">Beta-lactamase</fullName>
        <ecNumber evidence="3 6">3.5.2.6</ecNumber>
    </recommendedName>
</protein>
<reference evidence="9" key="2">
    <citation type="submission" date="2020-09" db="EMBL/GenBank/DDBJ databases">
        <authorList>
            <person name="Sun Q."/>
            <person name="Kim S."/>
        </authorList>
    </citation>
    <scope>NUCLEOTIDE SEQUENCE</scope>
    <source>
        <strain evidence="9">KCTC 32182</strain>
    </source>
</reference>
<evidence type="ECO:0000256" key="4">
    <source>
        <dbReference type="ARBA" id="ARBA00022801"/>
    </source>
</evidence>
<gene>
    <name evidence="9" type="primary">penA</name>
    <name evidence="9" type="ORF">GCM10011289_27520</name>
</gene>
<dbReference type="GO" id="GO:0030655">
    <property type="term" value="P:beta-lactam antibiotic catabolic process"/>
    <property type="evidence" value="ECO:0007669"/>
    <property type="project" value="InterPro"/>
</dbReference>
<dbReference type="PANTHER" id="PTHR35333:SF3">
    <property type="entry name" value="BETA-LACTAMASE-TYPE TRANSPEPTIDASE FOLD CONTAINING PROTEIN"/>
    <property type="match status" value="1"/>
</dbReference>
<dbReference type="AlphaFoldDB" id="A0A918UBD5"/>
<evidence type="ECO:0000256" key="6">
    <source>
        <dbReference type="RuleBase" id="RU361140"/>
    </source>
</evidence>
<dbReference type="GO" id="GO:0008800">
    <property type="term" value="F:beta-lactamase activity"/>
    <property type="evidence" value="ECO:0007669"/>
    <property type="project" value="UniProtKB-UniRule"/>
</dbReference>
<feature type="domain" description="Beta-lactamase class A catalytic" evidence="8">
    <location>
        <begin position="51"/>
        <end position="267"/>
    </location>
</feature>
<dbReference type="Pfam" id="PF13354">
    <property type="entry name" value="Beta-lactamase2"/>
    <property type="match status" value="1"/>
</dbReference>
<evidence type="ECO:0000256" key="1">
    <source>
        <dbReference type="ARBA" id="ARBA00001526"/>
    </source>
</evidence>
<comment type="caution">
    <text evidence="9">The sequence shown here is derived from an EMBL/GenBank/DDBJ whole genome shotgun (WGS) entry which is preliminary data.</text>
</comment>
<evidence type="ECO:0000256" key="7">
    <source>
        <dbReference type="SAM" id="SignalP"/>
    </source>
</evidence>
<dbReference type="InterPro" id="IPR012338">
    <property type="entry name" value="Beta-lactam/transpept-like"/>
</dbReference>